<keyword evidence="4" id="KW-0812">Transmembrane</keyword>
<evidence type="ECO:0000313" key="6">
    <source>
        <dbReference type="EMBL" id="KAF9322995.1"/>
    </source>
</evidence>
<dbReference type="Pfam" id="PF24681">
    <property type="entry name" value="Kelch_KLHDC2_KLHL20_DRC7"/>
    <property type="match status" value="1"/>
</dbReference>
<feature type="compositionally biased region" description="Polar residues" evidence="3">
    <location>
        <begin position="454"/>
        <end position="465"/>
    </location>
</feature>
<feature type="chain" id="PRO_5040469403" evidence="5">
    <location>
        <begin position="23"/>
        <end position="666"/>
    </location>
</feature>
<dbReference type="InterPro" id="IPR015915">
    <property type="entry name" value="Kelch-typ_b-propeller"/>
</dbReference>
<dbReference type="AlphaFoldDB" id="A0A9P5SCD3"/>
<keyword evidence="7" id="KW-1185">Reference proteome</keyword>
<evidence type="ECO:0000256" key="5">
    <source>
        <dbReference type="SAM" id="SignalP"/>
    </source>
</evidence>
<evidence type="ECO:0000256" key="4">
    <source>
        <dbReference type="SAM" id="Phobius"/>
    </source>
</evidence>
<protein>
    <submittedName>
        <fullName evidence="6">Uncharacterized protein</fullName>
    </submittedName>
</protein>
<dbReference type="PANTHER" id="PTHR46093:SF18">
    <property type="entry name" value="FIBRONECTIN TYPE-III DOMAIN-CONTAINING PROTEIN"/>
    <property type="match status" value="1"/>
</dbReference>
<dbReference type="Gene3D" id="2.120.10.80">
    <property type="entry name" value="Kelch-type beta propeller"/>
    <property type="match status" value="2"/>
</dbReference>
<dbReference type="Proteomes" id="UP000696485">
    <property type="component" value="Unassembled WGS sequence"/>
</dbReference>
<evidence type="ECO:0000256" key="1">
    <source>
        <dbReference type="ARBA" id="ARBA00022441"/>
    </source>
</evidence>
<keyword evidence="4" id="KW-0472">Membrane</keyword>
<feature type="transmembrane region" description="Helical" evidence="4">
    <location>
        <begin position="381"/>
        <end position="404"/>
    </location>
</feature>
<keyword evidence="1" id="KW-0880">Kelch repeat</keyword>
<dbReference type="SUPFAM" id="SSF117281">
    <property type="entry name" value="Kelch motif"/>
    <property type="match status" value="2"/>
</dbReference>
<evidence type="ECO:0000313" key="7">
    <source>
        <dbReference type="Proteomes" id="UP000696485"/>
    </source>
</evidence>
<feature type="compositionally biased region" description="Polar residues" evidence="3">
    <location>
        <begin position="554"/>
        <end position="563"/>
    </location>
</feature>
<keyword evidence="5" id="KW-0732">Signal</keyword>
<feature type="region of interest" description="Disordered" evidence="3">
    <location>
        <begin position="344"/>
        <end position="376"/>
    </location>
</feature>
<accession>A0A9P5SCD3</accession>
<gene>
    <name evidence="6" type="ORF">BG006_001857</name>
</gene>
<feature type="signal peptide" evidence="5">
    <location>
        <begin position="1"/>
        <end position="22"/>
    </location>
</feature>
<proteinExistence type="predicted"/>
<evidence type="ECO:0000256" key="3">
    <source>
        <dbReference type="SAM" id="MobiDB-lite"/>
    </source>
</evidence>
<reference evidence="6" key="1">
    <citation type="journal article" date="2020" name="Fungal Divers.">
        <title>Resolving the Mortierellaceae phylogeny through synthesis of multi-gene phylogenetics and phylogenomics.</title>
        <authorList>
            <person name="Vandepol N."/>
            <person name="Liber J."/>
            <person name="Desiro A."/>
            <person name="Na H."/>
            <person name="Kennedy M."/>
            <person name="Barry K."/>
            <person name="Grigoriev I.V."/>
            <person name="Miller A.N."/>
            <person name="O'Donnell K."/>
            <person name="Stajich J.E."/>
            <person name="Bonito G."/>
        </authorList>
    </citation>
    <scope>NUCLEOTIDE SEQUENCE</scope>
    <source>
        <strain evidence="6">NVP1</strain>
    </source>
</reference>
<keyword evidence="4" id="KW-1133">Transmembrane helix</keyword>
<dbReference type="CDD" id="cd12087">
    <property type="entry name" value="TM_EGFR-like"/>
    <property type="match status" value="1"/>
</dbReference>
<comment type="caution">
    <text evidence="6">The sequence shown here is derived from an EMBL/GenBank/DDBJ whole genome shotgun (WGS) entry which is preliminary data.</text>
</comment>
<dbReference type="EMBL" id="JAAAUY010001396">
    <property type="protein sequence ID" value="KAF9322995.1"/>
    <property type="molecule type" value="Genomic_DNA"/>
</dbReference>
<name>A0A9P5SCD3_9FUNG</name>
<feature type="compositionally biased region" description="Polar residues" evidence="3">
    <location>
        <begin position="589"/>
        <end position="608"/>
    </location>
</feature>
<feature type="compositionally biased region" description="Pro residues" evidence="3">
    <location>
        <begin position="525"/>
        <end position="535"/>
    </location>
</feature>
<keyword evidence="2" id="KW-0677">Repeat</keyword>
<evidence type="ECO:0000256" key="2">
    <source>
        <dbReference type="ARBA" id="ARBA00022737"/>
    </source>
</evidence>
<sequence>MTLFYSLALGLAVHLFLFRVTAQPEPCGGAAFAKVGNKFYVQGGAPSGDNLLSSLWALDLSKAWTTSQPAWTSLAQGPKNAYHSAGYMADNSSFITFGRDTAADPQNIPEFWVNVYDIATNAWTFQSNPANLNDNSRRDFVAVTNPATNKAYILGGDAGPAGTIWSNMFSVYDLMSRTLTEAPTSPPGPQNISTYAAVWVPRLDAMLVIGGALRSGSPQGLYLYRPNTGVWSTQATTGSFMYARFKHCAASNADGSIVAVYGGFIGEATYGDPSVYLLDTRTWTWTATAFPGRGRGNVACTVVDDTFIVWGGFYNNPNNIVGVPQGAEVMLLFKLSTKTWTTNYTPSGSVDRGSPPDSKENTQDPSNPNTTPPPSKGLSTAVIGGIAAGACAMLLVAAFTIYVIHRRNSKKKKLKQDMMENPLSGYAHGHGHGYLPPDDSDSPVPHRPSPSVPTNKYSPTLTNKYSPGMPEHENRPSVEGYTSNVGYSDPATPPTLQFLAMGEPSGHDQYNPGRQSYMSDGSVYFPPPPNAPPPGNHNHYSQAAQVSDGRRNDPQSVVFSSSYGGDIGPPCQSQPNTDQYHDGGGYKHQSMQSVNSGYSDGTSSNPQSFGYLDPSQYAGRSQPPMPKRPVSNPQGGHGFGSVEQAAPGAPQAILQYQQSRRALADS</sequence>
<dbReference type="PANTHER" id="PTHR46093">
    <property type="entry name" value="ACYL-COA-BINDING DOMAIN-CONTAINING PROTEIN 5"/>
    <property type="match status" value="1"/>
</dbReference>
<feature type="region of interest" description="Disordered" evidence="3">
    <location>
        <begin position="421"/>
        <end position="651"/>
    </location>
</feature>
<organism evidence="6 7">
    <name type="scientific">Podila minutissima</name>
    <dbReference type="NCBI Taxonomy" id="64525"/>
    <lineage>
        <taxon>Eukaryota</taxon>
        <taxon>Fungi</taxon>
        <taxon>Fungi incertae sedis</taxon>
        <taxon>Mucoromycota</taxon>
        <taxon>Mortierellomycotina</taxon>
        <taxon>Mortierellomycetes</taxon>
        <taxon>Mortierellales</taxon>
        <taxon>Mortierellaceae</taxon>
        <taxon>Podila</taxon>
    </lineage>
</organism>